<accession>A0A9X2RHE1</accession>
<gene>
    <name evidence="2" type="ORF">NOG11_05525</name>
</gene>
<feature type="transmembrane region" description="Helical" evidence="1">
    <location>
        <begin position="152"/>
        <end position="172"/>
    </location>
</feature>
<keyword evidence="1" id="KW-0472">Membrane</keyword>
<comment type="caution">
    <text evidence="2">The sequence shown here is derived from an EMBL/GenBank/DDBJ whole genome shotgun (WGS) entry which is preliminary data.</text>
</comment>
<feature type="transmembrane region" description="Helical" evidence="1">
    <location>
        <begin position="178"/>
        <end position="197"/>
    </location>
</feature>
<reference evidence="2" key="1">
    <citation type="submission" date="2022-07" db="EMBL/GenBank/DDBJ databases">
        <title>Parvularcula maris sp. nov., an algicidal bacterium isolated from seawater.</title>
        <authorList>
            <person name="Li F."/>
        </authorList>
    </citation>
    <scope>NUCLEOTIDE SEQUENCE</scope>
    <source>
        <strain evidence="2">BGMRC 0090</strain>
    </source>
</reference>
<dbReference type="Proteomes" id="UP001142610">
    <property type="component" value="Unassembled WGS sequence"/>
</dbReference>
<proteinExistence type="predicted"/>
<dbReference type="RefSeq" id="WP_256618694.1">
    <property type="nucleotide sequence ID" value="NZ_JANIBC010000002.1"/>
</dbReference>
<feature type="transmembrane region" description="Helical" evidence="1">
    <location>
        <begin position="59"/>
        <end position="77"/>
    </location>
</feature>
<dbReference type="EMBL" id="JANIBC010000002">
    <property type="protein sequence ID" value="MCQ8184845.1"/>
    <property type="molecule type" value="Genomic_DNA"/>
</dbReference>
<keyword evidence="1" id="KW-1133">Transmembrane helix</keyword>
<organism evidence="2 3">
    <name type="scientific">Parvularcula maris</name>
    <dbReference type="NCBI Taxonomy" id="2965077"/>
    <lineage>
        <taxon>Bacteria</taxon>
        <taxon>Pseudomonadati</taxon>
        <taxon>Pseudomonadota</taxon>
        <taxon>Alphaproteobacteria</taxon>
        <taxon>Parvularculales</taxon>
        <taxon>Parvularculaceae</taxon>
        <taxon>Parvularcula</taxon>
    </lineage>
</organism>
<dbReference type="AlphaFoldDB" id="A0A9X2RHE1"/>
<name>A0A9X2RHE1_9PROT</name>
<feature type="transmembrane region" description="Helical" evidence="1">
    <location>
        <begin position="29"/>
        <end position="47"/>
    </location>
</feature>
<evidence type="ECO:0000256" key="1">
    <source>
        <dbReference type="SAM" id="Phobius"/>
    </source>
</evidence>
<evidence type="ECO:0000313" key="2">
    <source>
        <dbReference type="EMBL" id="MCQ8184845.1"/>
    </source>
</evidence>
<keyword evidence="3" id="KW-1185">Reference proteome</keyword>
<sequence length="208" mass="21680">MTETTEQDLSYLRALAQKGTKAPLLSGRYLVFWGGLIALTYLGHYAIASGRTPFGGEALGFLWLAFGIVGILGMVVLRRTFPAKPGAASFGNTVARETWSMVGIAISTYVAGALAALVLGAADALLMDTIMAVALVLYGIAFAVTGRAAEIGWFRFVSVLSLILAGVSLTLIGRAELYLYGAAAVTLVGLLPGLILLRGEPAPSPDEA</sequence>
<evidence type="ECO:0000313" key="3">
    <source>
        <dbReference type="Proteomes" id="UP001142610"/>
    </source>
</evidence>
<protein>
    <submittedName>
        <fullName evidence="2">Uncharacterized protein</fullName>
    </submittedName>
</protein>
<feature type="transmembrane region" description="Helical" evidence="1">
    <location>
        <begin position="98"/>
        <end position="119"/>
    </location>
</feature>
<feature type="transmembrane region" description="Helical" evidence="1">
    <location>
        <begin position="125"/>
        <end position="145"/>
    </location>
</feature>
<keyword evidence="1" id="KW-0812">Transmembrane</keyword>